<comment type="similarity">
    <text evidence="2 13">Belongs to the sodium:solute symporter (SSF) (TC 2.A.21) family.</text>
</comment>
<evidence type="ECO:0000256" key="2">
    <source>
        <dbReference type="ARBA" id="ARBA00006434"/>
    </source>
</evidence>
<evidence type="ECO:0000256" key="3">
    <source>
        <dbReference type="ARBA" id="ARBA00022448"/>
    </source>
</evidence>
<evidence type="ECO:0000256" key="11">
    <source>
        <dbReference type="ARBA" id="ARBA00023201"/>
    </source>
</evidence>
<feature type="transmembrane region" description="Helical" evidence="14">
    <location>
        <begin position="467"/>
        <end position="491"/>
    </location>
</feature>
<keyword evidence="6" id="KW-0769">Symport</keyword>
<feature type="transmembrane region" description="Helical" evidence="14">
    <location>
        <begin position="426"/>
        <end position="447"/>
    </location>
</feature>
<name>A0A381C3T0_9ENTR</name>
<dbReference type="GO" id="GO:0015293">
    <property type="term" value="F:symporter activity"/>
    <property type="evidence" value="ECO:0007669"/>
    <property type="project" value="UniProtKB-KW"/>
</dbReference>
<evidence type="ECO:0000256" key="7">
    <source>
        <dbReference type="ARBA" id="ARBA00022989"/>
    </source>
</evidence>
<feature type="transmembrane region" description="Helical" evidence="14">
    <location>
        <begin position="219"/>
        <end position="237"/>
    </location>
</feature>
<feature type="transmembrane region" description="Helical" evidence="14">
    <location>
        <begin position="313"/>
        <end position="331"/>
    </location>
</feature>
<evidence type="ECO:0000256" key="9">
    <source>
        <dbReference type="ARBA" id="ARBA00023065"/>
    </source>
</evidence>
<keyword evidence="10 14" id="KW-0472">Membrane</keyword>
<dbReference type="AlphaFoldDB" id="A0A381C3T0"/>
<evidence type="ECO:0000256" key="10">
    <source>
        <dbReference type="ARBA" id="ARBA00023136"/>
    </source>
</evidence>
<protein>
    <submittedName>
        <fullName evidence="15">Na(+)/glucose symporter</fullName>
    </submittedName>
</protein>
<dbReference type="PANTHER" id="PTHR48086">
    <property type="entry name" value="SODIUM/PROLINE SYMPORTER-RELATED"/>
    <property type="match status" value="1"/>
</dbReference>
<evidence type="ECO:0000256" key="12">
    <source>
        <dbReference type="ARBA" id="ARBA00033708"/>
    </source>
</evidence>
<keyword evidence="9" id="KW-0406">Ion transport</keyword>
<evidence type="ECO:0000256" key="1">
    <source>
        <dbReference type="ARBA" id="ARBA00004651"/>
    </source>
</evidence>
<evidence type="ECO:0000313" key="16">
    <source>
        <dbReference type="Proteomes" id="UP000255528"/>
    </source>
</evidence>
<dbReference type="Gene3D" id="1.20.1730.10">
    <property type="entry name" value="Sodium/glucose cotransporter"/>
    <property type="match status" value="1"/>
</dbReference>
<evidence type="ECO:0000256" key="4">
    <source>
        <dbReference type="ARBA" id="ARBA00022475"/>
    </source>
</evidence>
<evidence type="ECO:0000256" key="8">
    <source>
        <dbReference type="ARBA" id="ARBA00023053"/>
    </source>
</evidence>
<gene>
    <name evidence="15" type="primary">sglT_1</name>
    <name evidence="15" type="ORF">NCTC12119_00952</name>
</gene>
<comment type="subcellular location">
    <subcellularLocation>
        <location evidence="1">Cell membrane</location>
        <topology evidence="1">Multi-pass membrane protein</topology>
    </subcellularLocation>
</comment>
<evidence type="ECO:0000256" key="6">
    <source>
        <dbReference type="ARBA" id="ARBA00022847"/>
    </source>
</evidence>
<keyword evidence="5 14" id="KW-0812">Transmembrane</keyword>
<dbReference type="PANTHER" id="PTHR48086:SF3">
    <property type="entry name" value="SODIUM_PROLINE SYMPORTER"/>
    <property type="match status" value="1"/>
</dbReference>
<dbReference type="PROSITE" id="PS50283">
    <property type="entry name" value="NA_SOLUT_SYMP_3"/>
    <property type="match status" value="1"/>
</dbReference>
<dbReference type="GO" id="GO:0005886">
    <property type="term" value="C:plasma membrane"/>
    <property type="evidence" value="ECO:0007669"/>
    <property type="project" value="UniProtKB-SubCell"/>
</dbReference>
<dbReference type="InterPro" id="IPR001734">
    <property type="entry name" value="Na/solute_symporter"/>
</dbReference>
<sequence length="591" mass="65521">MIYDTAVICGYFILMVLISFIFKKMASKSSSDYFRGGGRMLWWMVGATAFMTQFSAWTFTGAAGKAFSDGFMVAAIFLGNTIAYGISWLWFAKRFRQVRVDTATEVIRHRFGSQNEHFFTWVIIPLSILSGAVMMNALAIFVSTVFNWDLSVTIWVTGIVVLMISLLSGAWGVVASDFVQTLIVAVISVACAIVALVNVGGPVNMVTHFPSGFIMGPNMNYGVVILGSVIFFIVKQLQNINNMQDSYRFLNAKDSKNAQKAAFFAMILMAVGTLIWFIPPWVSASLYPDATAQYAALGNKASDTIYLSFVERAMPAGTVGLLVAGLFAATMSTMDPALNRNSGIFVRSFWVPVVCRNKKISDRAELFAGKMFCIVNGLLVIIVSLFFSHLEGMSLFDLMMSVSTLAQAPLLVPLFFGMFIKRTPSWAAWGTVVFGIFVSWLCMDVLTSKALGQLLGIEFTKRELSEINVIINIVAHLVLTGGFFICTKLFYRETSYSAKEQQQIETFFKNIETEVVEDSQQSEFDRLQREKIGFITMLMSGGMVLMVLIPNPLWGRLLFLGCAAAIFLVGYLLRLSCRVVQESPQQAKHTL</sequence>
<keyword evidence="11" id="KW-0739">Sodium transport</keyword>
<feature type="transmembrane region" description="Helical" evidence="14">
    <location>
        <begin position="258"/>
        <end position="278"/>
    </location>
</feature>
<keyword evidence="3" id="KW-0813">Transport</keyword>
<keyword evidence="8" id="KW-0915">Sodium</keyword>
<keyword evidence="7 14" id="KW-1133">Transmembrane helix</keyword>
<evidence type="ECO:0000256" key="13">
    <source>
        <dbReference type="RuleBase" id="RU362091"/>
    </source>
</evidence>
<dbReference type="InterPro" id="IPR038377">
    <property type="entry name" value="Na/Glc_symporter_sf"/>
</dbReference>
<evidence type="ECO:0000313" key="15">
    <source>
        <dbReference type="EMBL" id="SUW62516.1"/>
    </source>
</evidence>
<feature type="transmembrane region" description="Helical" evidence="14">
    <location>
        <begin position="366"/>
        <end position="387"/>
    </location>
</feature>
<evidence type="ECO:0000256" key="14">
    <source>
        <dbReference type="SAM" id="Phobius"/>
    </source>
</evidence>
<feature type="transmembrane region" description="Helical" evidence="14">
    <location>
        <begin position="399"/>
        <end position="419"/>
    </location>
</feature>
<dbReference type="Pfam" id="PF00474">
    <property type="entry name" value="SSF"/>
    <property type="match status" value="1"/>
</dbReference>
<feature type="transmembrane region" description="Helical" evidence="14">
    <location>
        <begin position="118"/>
        <end position="146"/>
    </location>
</feature>
<feature type="transmembrane region" description="Helical" evidence="14">
    <location>
        <begin position="555"/>
        <end position="573"/>
    </location>
</feature>
<dbReference type="InterPro" id="IPR050277">
    <property type="entry name" value="Sodium:Solute_Symporter"/>
</dbReference>
<evidence type="ECO:0000256" key="5">
    <source>
        <dbReference type="ARBA" id="ARBA00022692"/>
    </source>
</evidence>
<feature type="transmembrane region" description="Helical" evidence="14">
    <location>
        <begin position="6"/>
        <end position="22"/>
    </location>
</feature>
<dbReference type="EMBL" id="UIGI01000001">
    <property type="protein sequence ID" value="SUW62516.1"/>
    <property type="molecule type" value="Genomic_DNA"/>
</dbReference>
<comment type="catalytic activity">
    <reaction evidence="12">
        <text>L-proline(in) + Na(+)(in) = L-proline(out) + Na(+)(out)</text>
        <dbReference type="Rhea" id="RHEA:28967"/>
        <dbReference type="ChEBI" id="CHEBI:29101"/>
        <dbReference type="ChEBI" id="CHEBI:60039"/>
    </reaction>
</comment>
<dbReference type="Proteomes" id="UP000255528">
    <property type="component" value="Unassembled WGS sequence"/>
</dbReference>
<feature type="transmembrane region" description="Helical" evidence="14">
    <location>
        <begin position="71"/>
        <end position="91"/>
    </location>
</feature>
<dbReference type="GO" id="GO:0006814">
    <property type="term" value="P:sodium ion transport"/>
    <property type="evidence" value="ECO:0007669"/>
    <property type="project" value="UniProtKB-KW"/>
</dbReference>
<organism evidence="15 16">
    <name type="scientific">Buttiauxella agrestis</name>
    <dbReference type="NCBI Taxonomy" id="82977"/>
    <lineage>
        <taxon>Bacteria</taxon>
        <taxon>Pseudomonadati</taxon>
        <taxon>Pseudomonadota</taxon>
        <taxon>Gammaproteobacteria</taxon>
        <taxon>Enterobacterales</taxon>
        <taxon>Enterobacteriaceae</taxon>
        <taxon>Buttiauxella</taxon>
    </lineage>
</organism>
<reference evidence="15 16" key="1">
    <citation type="submission" date="2018-06" db="EMBL/GenBank/DDBJ databases">
        <authorList>
            <consortium name="Pathogen Informatics"/>
            <person name="Doyle S."/>
        </authorList>
    </citation>
    <scope>NUCLEOTIDE SEQUENCE [LARGE SCALE GENOMIC DNA]</scope>
    <source>
        <strain evidence="15 16">NCTC12119</strain>
    </source>
</reference>
<accession>A0A381C3T0</accession>
<feature type="transmembrane region" description="Helical" evidence="14">
    <location>
        <begin position="42"/>
        <end position="59"/>
    </location>
</feature>
<feature type="transmembrane region" description="Helical" evidence="14">
    <location>
        <begin position="181"/>
        <end position="199"/>
    </location>
</feature>
<proteinExistence type="inferred from homology"/>
<keyword evidence="4" id="KW-1003">Cell membrane</keyword>
<feature type="transmembrane region" description="Helical" evidence="14">
    <location>
        <begin position="152"/>
        <end position="174"/>
    </location>
</feature>
<feature type="transmembrane region" description="Helical" evidence="14">
    <location>
        <begin position="532"/>
        <end position="549"/>
    </location>
</feature>